<dbReference type="AlphaFoldDB" id="A0A1G6BYL5"/>
<organism evidence="3 4">
    <name type="scientific">Bauldia litoralis</name>
    <dbReference type="NCBI Taxonomy" id="665467"/>
    <lineage>
        <taxon>Bacteria</taxon>
        <taxon>Pseudomonadati</taxon>
        <taxon>Pseudomonadota</taxon>
        <taxon>Alphaproteobacteria</taxon>
        <taxon>Hyphomicrobiales</taxon>
        <taxon>Kaistiaceae</taxon>
        <taxon>Bauldia</taxon>
    </lineage>
</organism>
<evidence type="ECO:0000313" key="3">
    <source>
        <dbReference type="EMBL" id="SDB25677.1"/>
    </source>
</evidence>
<accession>A0A1G6BYL5</accession>
<feature type="domain" description="Cupin type-2" evidence="2">
    <location>
        <begin position="62"/>
        <end position="131"/>
    </location>
</feature>
<protein>
    <submittedName>
        <fullName evidence="3">Cupin domain protein</fullName>
    </submittedName>
</protein>
<keyword evidence="1" id="KW-0732">Signal</keyword>
<feature type="signal peptide" evidence="1">
    <location>
        <begin position="1"/>
        <end position="22"/>
    </location>
</feature>
<evidence type="ECO:0000313" key="4">
    <source>
        <dbReference type="Proteomes" id="UP000199071"/>
    </source>
</evidence>
<dbReference type="CDD" id="cd02236">
    <property type="entry name" value="cupin_CV2614-like"/>
    <property type="match status" value="1"/>
</dbReference>
<dbReference type="InterPro" id="IPR011051">
    <property type="entry name" value="RmlC_Cupin_sf"/>
</dbReference>
<dbReference type="SUPFAM" id="SSF51182">
    <property type="entry name" value="RmlC-like cupins"/>
    <property type="match status" value="1"/>
</dbReference>
<name>A0A1G6BYL5_9HYPH</name>
<dbReference type="Pfam" id="PF07883">
    <property type="entry name" value="Cupin_2"/>
    <property type="match status" value="1"/>
</dbReference>
<reference evidence="3 4" key="1">
    <citation type="submission" date="2016-10" db="EMBL/GenBank/DDBJ databases">
        <authorList>
            <person name="de Groot N.N."/>
        </authorList>
    </citation>
    <scope>NUCLEOTIDE SEQUENCE [LARGE SCALE GENOMIC DNA]</scope>
    <source>
        <strain evidence="3 4">ATCC 35022</strain>
    </source>
</reference>
<sequence>MIRAKAVLAVAFSAAFALPAVALDPGGEQYKNLLTPLLESGKTILDQQIAYPAGTAKVTAAIVTIPPGNDTGWHTHEVPLFAYVMEGELSVDYGSKGVKVYKAGDSLLEAMDWPHNGTNRTDKPMKLLAVYMGAEGEPNAEPVDGPK</sequence>
<dbReference type="InterPro" id="IPR014710">
    <property type="entry name" value="RmlC-like_jellyroll"/>
</dbReference>
<dbReference type="PANTHER" id="PTHR38599:SF1">
    <property type="entry name" value="CUPIN DOMAIN PROTEIN (AFU_ORTHOLOGUE AFUA_3G13620)"/>
    <property type="match status" value="1"/>
</dbReference>
<keyword evidence="4" id="KW-1185">Reference proteome</keyword>
<feature type="chain" id="PRO_5011775093" evidence="1">
    <location>
        <begin position="23"/>
        <end position="147"/>
    </location>
</feature>
<dbReference type="Gene3D" id="2.60.120.10">
    <property type="entry name" value="Jelly Rolls"/>
    <property type="match status" value="1"/>
</dbReference>
<dbReference type="Proteomes" id="UP000199071">
    <property type="component" value="Unassembled WGS sequence"/>
</dbReference>
<dbReference type="RefSeq" id="WP_090876261.1">
    <property type="nucleotide sequence ID" value="NZ_FMXQ01000003.1"/>
</dbReference>
<dbReference type="InterPro" id="IPR013096">
    <property type="entry name" value="Cupin_2"/>
</dbReference>
<dbReference type="OrthoDB" id="9800684at2"/>
<evidence type="ECO:0000259" key="2">
    <source>
        <dbReference type="Pfam" id="PF07883"/>
    </source>
</evidence>
<proteinExistence type="predicted"/>
<dbReference type="STRING" id="665467.SAMN02982931_02008"/>
<evidence type="ECO:0000256" key="1">
    <source>
        <dbReference type="SAM" id="SignalP"/>
    </source>
</evidence>
<dbReference type="EMBL" id="FMXQ01000003">
    <property type="protein sequence ID" value="SDB25677.1"/>
    <property type="molecule type" value="Genomic_DNA"/>
</dbReference>
<dbReference type="PANTHER" id="PTHR38599">
    <property type="entry name" value="CUPIN DOMAIN PROTEIN (AFU_ORTHOLOGUE AFUA_3G13620)"/>
    <property type="match status" value="1"/>
</dbReference>
<gene>
    <name evidence="3" type="ORF">SAMN02982931_02008</name>
</gene>